<sequence length="344" mass="40180">MKNKKYKVKVDKHYLRKAITGSENYGQAISYLVDNSIKAYESIHDNSDYCDITIEIFENLILIKDNSGGFKESISDEDIFRIGEDSGIGIKKAVFKFGNAINLESNAKYGFRRLLLDFDMDESELFFSSEKHKANIETTFGTTIYITDLEEDVKNDIINKIVFYEVIEYLSKIFSKKLSNTNLRITIKQGEDKKIISPYLINGEFIAKKEIDNLIINLYKKDDKDKYEKKGFDLYINDYIVYKRKELDKLTESGYHYKNCIAEVMAYGDRNYILQNIREIEKLTKEFIKDNSSYFKAKETCVQFYADSNMIEELKEKCDLKTAKEVGEKGFENLCNKYNVKKRA</sequence>
<dbReference type="RefSeq" id="WP_011590081.1">
    <property type="nucleotide sequence ID" value="NC_008261.1"/>
</dbReference>
<dbReference type="HOGENOM" id="CLU_796196_0_0_9"/>
<dbReference type="EMBL" id="CP000246">
    <property type="protein sequence ID" value="ABG83782.1"/>
    <property type="molecule type" value="Genomic_DNA"/>
</dbReference>
<dbReference type="eggNOG" id="COG0326">
    <property type="taxonomic scope" value="Bacteria"/>
</dbReference>
<gene>
    <name evidence="1" type="ordered locus">CPF_0143</name>
</gene>
<dbReference type="AlphaFoldDB" id="A0A0H2YS28"/>
<dbReference type="InterPro" id="IPR036890">
    <property type="entry name" value="HATPase_C_sf"/>
</dbReference>
<name>A0A0H2YS28_CLOP1</name>
<dbReference type="KEGG" id="cpf:CPF_0143"/>
<reference evidence="1 2" key="1">
    <citation type="journal article" date="2006" name="Genome Res.">
        <title>Skewed genomic variability in strains of the toxigenic bacterial pathogen, Clostridium perfringens.</title>
        <authorList>
            <person name="Myers G.S."/>
            <person name="Rasko D.A."/>
            <person name="Cheung J.K."/>
            <person name="Ravel J."/>
            <person name="Seshadri R."/>
            <person name="Deboy R.T."/>
            <person name="Ren Q."/>
            <person name="Varga J."/>
            <person name="Awad M.M."/>
            <person name="Brinkac L.M."/>
            <person name="Daugherty S.C."/>
            <person name="Haft D.H."/>
            <person name="Dodson R.J."/>
            <person name="Madupu R."/>
            <person name="Nelson W.C."/>
            <person name="Rosovitz M.J."/>
            <person name="Sullivan S.A."/>
            <person name="Khouri H."/>
            <person name="Dimitrov G.I."/>
            <person name="Watkins K.L."/>
            <person name="Mulligan S."/>
            <person name="Benton J."/>
            <person name="Radune D."/>
            <person name="Fisher D.J."/>
            <person name="Atkins H.S."/>
            <person name="Hiscox T."/>
            <person name="Jost B.H."/>
            <person name="Billington S.J."/>
            <person name="Songer J.G."/>
            <person name="McClane B.A."/>
            <person name="Titball R.W."/>
            <person name="Rood J.I."/>
            <person name="Melville S.B."/>
            <person name="Paulsen I.T."/>
        </authorList>
    </citation>
    <scope>NUCLEOTIDE SEQUENCE [LARGE SCALE GENOMIC DNA]</scope>
    <source>
        <strain evidence="2">ATCC 13124 / DSM 756 / JCM 1290 / NCIMB 6125 / NCTC 8237 / S 107 / Type A</strain>
    </source>
</reference>
<accession>A0A0H2YS28</accession>
<protein>
    <submittedName>
        <fullName evidence="1">Uncharacterized protein</fullName>
    </submittedName>
</protein>
<proteinExistence type="predicted"/>
<evidence type="ECO:0000313" key="1">
    <source>
        <dbReference type="EMBL" id="ABG83782.1"/>
    </source>
</evidence>
<evidence type="ECO:0000313" key="2">
    <source>
        <dbReference type="Proteomes" id="UP000001823"/>
    </source>
</evidence>
<dbReference type="PaxDb" id="195103-CPF_0143"/>
<dbReference type="Proteomes" id="UP000001823">
    <property type="component" value="Chromosome"/>
</dbReference>
<dbReference type="SUPFAM" id="SSF55874">
    <property type="entry name" value="ATPase domain of HSP90 chaperone/DNA topoisomerase II/histidine kinase"/>
    <property type="match status" value="1"/>
</dbReference>
<dbReference type="STRING" id="195103.CPF_0143"/>
<organism evidence="1 2">
    <name type="scientific">Clostridium perfringens (strain ATCC 13124 / DSM 756 / JCM 1290 / NCIMB 6125 / NCTC 8237 / Type A)</name>
    <dbReference type="NCBI Taxonomy" id="195103"/>
    <lineage>
        <taxon>Bacteria</taxon>
        <taxon>Bacillati</taxon>
        <taxon>Bacillota</taxon>
        <taxon>Clostridia</taxon>
        <taxon>Eubacteriales</taxon>
        <taxon>Clostridiaceae</taxon>
        <taxon>Clostridium</taxon>
    </lineage>
</organism>
<keyword evidence="2" id="KW-1185">Reference proteome</keyword>